<name>A0A820LUS3_9BILA</name>
<comment type="caution">
    <text evidence="1">The sequence shown here is derived from an EMBL/GenBank/DDBJ whole genome shotgun (WGS) entry which is preliminary data.</text>
</comment>
<evidence type="ECO:0000313" key="1">
    <source>
        <dbReference type="EMBL" id="CAF4363511.1"/>
    </source>
</evidence>
<evidence type="ECO:0000313" key="2">
    <source>
        <dbReference type="Proteomes" id="UP000663823"/>
    </source>
</evidence>
<accession>A0A820LUS3</accession>
<protein>
    <submittedName>
        <fullName evidence="1">Uncharacterized protein</fullName>
    </submittedName>
</protein>
<feature type="non-terminal residue" evidence="1">
    <location>
        <position position="1"/>
    </location>
</feature>
<dbReference type="Proteomes" id="UP000663823">
    <property type="component" value="Unassembled WGS sequence"/>
</dbReference>
<dbReference type="AlphaFoldDB" id="A0A820LUS3"/>
<sequence>VDTDEGLVDSLTVQIILSSLCLRRLIITFSTLMELFYGNKIIEEKNFIKQTDIQKLIDLIQETQTKLSNNSKELTDELLLNLLQIRIYLSMFRLGS</sequence>
<reference evidence="1" key="1">
    <citation type="submission" date="2021-02" db="EMBL/GenBank/DDBJ databases">
        <authorList>
            <person name="Nowell W R."/>
        </authorList>
    </citation>
    <scope>NUCLEOTIDE SEQUENCE</scope>
</reference>
<proteinExistence type="predicted"/>
<feature type="non-terminal residue" evidence="1">
    <location>
        <position position="96"/>
    </location>
</feature>
<dbReference type="EMBL" id="CAJOAX010067879">
    <property type="protein sequence ID" value="CAF4363511.1"/>
    <property type="molecule type" value="Genomic_DNA"/>
</dbReference>
<organism evidence="1 2">
    <name type="scientific">Rotaria sordida</name>
    <dbReference type="NCBI Taxonomy" id="392033"/>
    <lineage>
        <taxon>Eukaryota</taxon>
        <taxon>Metazoa</taxon>
        <taxon>Spiralia</taxon>
        <taxon>Gnathifera</taxon>
        <taxon>Rotifera</taxon>
        <taxon>Eurotatoria</taxon>
        <taxon>Bdelloidea</taxon>
        <taxon>Philodinida</taxon>
        <taxon>Philodinidae</taxon>
        <taxon>Rotaria</taxon>
    </lineage>
</organism>
<gene>
    <name evidence="1" type="ORF">OTI717_LOCUS43921</name>
</gene>